<gene>
    <name evidence="2" type="ORF">FHR87_003716</name>
</gene>
<evidence type="ECO:0000313" key="2">
    <source>
        <dbReference type="EMBL" id="MBB3105280.1"/>
    </source>
</evidence>
<evidence type="ECO:0000256" key="1">
    <source>
        <dbReference type="SAM" id="MobiDB-lite"/>
    </source>
</evidence>
<keyword evidence="3" id="KW-1185">Reference proteome</keyword>
<evidence type="ECO:0000313" key="3">
    <source>
        <dbReference type="Proteomes" id="UP000549250"/>
    </source>
</evidence>
<sequence>MTGPNAARDGGGYAGAVARPAGDARQRTGPAAFAEQVQWVTGEAVEVAFVDQGYSGERRHADGKLVMFLAIDRVSTFTYVEFHDSAGQIEGAALLRNVVGAFPYIIHTVLTERQRHGVR</sequence>
<proteinExistence type="predicted"/>
<organism evidence="2 3">
    <name type="scientific">Azomonas macrocytogenes</name>
    <name type="common">Azotobacter macrocytogenes</name>
    <dbReference type="NCBI Taxonomy" id="69962"/>
    <lineage>
        <taxon>Bacteria</taxon>
        <taxon>Pseudomonadati</taxon>
        <taxon>Pseudomonadota</taxon>
        <taxon>Gammaproteobacteria</taxon>
        <taxon>Pseudomonadales</taxon>
        <taxon>Pseudomonadaceae</taxon>
        <taxon>Azomonas</taxon>
    </lineage>
</organism>
<protein>
    <submittedName>
        <fullName evidence="2">Uncharacterized protein</fullName>
    </submittedName>
</protein>
<name>A0A839T8T4_AZOMA</name>
<dbReference type="EMBL" id="JACHXI010000031">
    <property type="protein sequence ID" value="MBB3105280.1"/>
    <property type="molecule type" value="Genomic_DNA"/>
</dbReference>
<dbReference type="AlphaFoldDB" id="A0A839T8T4"/>
<accession>A0A839T8T4</accession>
<feature type="region of interest" description="Disordered" evidence="1">
    <location>
        <begin position="1"/>
        <end position="27"/>
    </location>
</feature>
<dbReference type="Proteomes" id="UP000549250">
    <property type="component" value="Unassembled WGS sequence"/>
</dbReference>
<comment type="caution">
    <text evidence="2">The sequence shown here is derived from an EMBL/GenBank/DDBJ whole genome shotgun (WGS) entry which is preliminary data.</text>
</comment>
<reference evidence="2 3" key="1">
    <citation type="submission" date="2020-08" db="EMBL/GenBank/DDBJ databases">
        <title>Genomic Encyclopedia of Type Strains, Phase III (KMG-III): the genomes of soil and plant-associated and newly described type strains.</title>
        <authorList>
            <person name="Whitman W."/>
        </authorList>
    </citation>
    <scope>NUCLEOTIDE SEQUENCE [LARGE SCALE GENOMIC DNA]</scope>
    <source>
        <strain evidence="2 3">CECT 4462</strain>
    </source>
</reference>